<dbReference type="Pfam" id="PF12776">
    <property type="entry name" value="Myb_DNA-bind_3"/>
    <property type="match status" value="1"/>
</dbReference>
<sequence>MKWPSYLSTFVLNRMCSVIKSGVMTEKGFKEVHLNDIAKKIFEYCQPEVSSTQVYNHLRKWRFRWIHICKLRDLRSVGWDEETHITLLDDDHYVGHVSLIFAFGLATSKHAMSSNEPLGTPDVDDRDTQKSDTVVLQDEYLPSSPGVGASAAPRHGAATDADKKRKRYIFAEDDVGRMTFIT</sequence>
<feature type="region of interest" description="Disordered" evidence="1">
    <location>
        <begin position="140"/>
        <end position="160"/>
    </location>
</feature>
<dbReference type="EMBL" id="JAUUTY010000003">
    <property type="protein sequence ID" value="KAK1668677.1"/>
    <property type="molecule type" value="Genomic_DNA"/>
</dbReference>
<protein>
    <recommendedName>
        <fullName evidence="2">Myb/SANT-like domain-containing protein</fullName>
    </recommendedName>
</protein>
<proteinExistence type="predicted"/>
<dbReference type="Proteomes" id="UP001231189">
    <property type="component" value="Unassembled WGS sequence"/>
</dbReference>
<dbReference type="EMBL" id="JAUUTY010000003">
    <property type="protein sequence ID" value="KAK1668678.1"/>
    <property type="molecule type" value="Genomic_DNA"/>
</dbReference>
<evidence type="ECO:0000313" key="3">
    <source>
        <dbReference type="EMBL" id="KAK1668677.1"/>
    </source>
</evidence>
<gene>
    <name evidence="3" type="ORF">QYE76_056836</name>
    <name evidence="4" type="ORF">QYE76_056837</name>
</gene>
<comment type="caution">
    <text evidence="4">The sequence shown here is derived from an EMBL/GenBank/DDBJ whole genome shotgun (WGS) entry which is preliminary data.</text>
</comment>
<evidence type="ECO:0000313" key="4">
    <source>
        <dbReference type="EMBL" id="KAK1668678.1"/>
    </source>
</evidence>
<dbReference type="PANTHER" id="PTHR47127">
    <property type="entry name" value="10A19I.15"/>
    <property type="match status" value="1"/>
</dbReference>
<dbReference type="InterPro" id="IPR024752">
    <property type="entry name" value="Myb/SANT-like_dom"/>
</dbReference>
<name>A0AAD8WQ95_LOLMU</name>
<evidence type="ECO:0000259" key="2">
    <source>
        <dbReference type="Pfam" id="PF12776"/>
    </source>
</evidence>
<organism evidence="4 5">
    <name type="scientific">Lolium multiflorum</name>
    <name type="common">Italian ryegrass</name>
    <name type="synonym">Lolium perenne subsp. multiflorum</name>
    <dbReference type="NCBI Taxonomy" id="4521"/>
    <lineage>
        <taxon>Eukaryota</taxon>
        <taxon>Viridiplantae</taxon>
        <taxon>Streptophyta</taxon>
        <taxon>Embryophyta</taxon>
        <taxon>Tracheophyta</taxon>
        <taxon>Spermatophyta</taxon>
        <taxon>Magnoliopsida</taxon>
        <taxon>Liliopsida</taxon>
        <taxon>Poales</taxon>
        <taxon>Poaceae</taxon>
        <taxon>BOP clade</taxon>
        <taxon>Pooideae</taxon>
        <taxon>Poodae</taxon>
        <taxon>Poeae</taxon>
        <taxon>Poeae Chloroplast Group 2 (Poeae type)</taxon>
        <taxon>Loliodinae</taxon>
        <taxon>Loliinae</taxon>
        <taxon>Lolium</taxon>
    </lineage>
</organism>
<accession>A0AAD8WQ95</accession>
<reference evidence="4" key="1">
    <citation type="submission" date="2023-07" db="EMBL/GenBank/DDBJ databases">
        <title>A chromosome-level genome assembly of Lolium multiflorum.</title>
        <authorList>
            <person name="Chen Y."/>
            <person name="Copetti D."/>
            <person name="Kolliker R."/>
            <person name="Studer B."/>
        </authorList>
    </citation>
    <scope>NUCLEOTIDE SEQUENCE</scope>
    <source>
        <strain evidence="4">02402/16</strain>
        <tissue evidence="4">Leaf</tissue>
    </source>
</reference>
<feature type="domain" description="Myb/SANT-like" evidence="2">
    <location>
        <begin position="3"/>
        <end position="85"/>
    </location>
</feature>
<keyword evidence="5" id="KW-1185">Reference proteome</keyword>
<dbReference type="AlphaFoldDB" id="A0AAD8WQ95"/>
<evidence type="ECO:0000256" key="1">
    <source>
        <dbReference type="SAM" id="MobiDB-lite"/>
    </source>
</evidence>
<evidence type="ECO:0000313" key="5">
    <source>
        <dbReference type="Proteomes" id="UP001231189"/>
    </source>
</evidence>